<dbReference type="PANTHER" id="PTHR10039:SF14">
    <property type="entry name" value="NACHT DOMAIN-CONTAINING PROTEIN"/>
    <property type="match status" value="1"/>
</dbReference>
<gene>
    <name evidence="2" type="ORF">IFM46972_09780</name>
</gene>
<dbReference type="PANTHER" id="PTHR10039">
    <property type="entry name" value="AMELOGENIN"/>
    <property type="match status" value="1"/>
</dbReference>
<feature type="domain" description="GPI inositol-deacylase winged helix" evidence="1">
    <location>
        <begin position="160"/>
        <end position="231"/>
    </location>
</feature>
<dbReference type="InterPro" id="IPR054471">
    <property type="entry name" value="GPIID_WHD"/>
</dbReference>
<name>A0A8H3S8M7_9EURO</name>
<accession>A0A8H3S8M7</accession>
<dbReference type="Proteomes" id="UP000465221">
    <property type="component" value="Unassembled WGS sequence"/>
</dbReference>
<dbReference type="Pfam" id="PF22939">
    <property type="entry name" value="WHD_GPIID"/>
    <property type="match status" value="1"/>
</dbReference>
<reference evidence="2 3" key="1">
    <citation type="submission" date="2020-01" db="EMBL/GenBank/DDBJ databases">
        <title>Draft genome sequence of Aspergillus udagawae IFM 46972.</title>
        <authorList>
            <person name="Takahashi H."/>
            <person name="Yaguchi T."/>
        </authorList>
    </citation>
    <scope>NUCLEOTIDE SEQUENCE [LARGE SCALE GENOMIC DNA]</scope>
    <source>
        <strain evidence="2 3">IFM 46972</strain>
    </source>
</reference>
<protein>
    <recommendedName>
        <fullName evidence="1">GPI inositol-deacylase winged helix domain-containing protein</fullName>
    </recommendedName>
</protein>
<evidence type="ECO:0000259" key="1">
    <source>
        <dbReference type="Pfam" id="PF22939"/>
    </source>
</evidence>
<sequence length="374" mass="43213">MIIDGLDECEDGRKDLLETFKNLIKRGANYAPEKLRVLFLSQPLPGIKNALPEAAILTLQPEHTKADIQKYCRTRTRELLKFEFSNEDLNYIVQRICTKADGIFLFAELVMDNLAKQPCTACFRAEISAERLPKSLDEAYTRIMERLKRDLGPEQLEYTRLLLGWLVCSKRPLKWTEIQLALSIDMEMSDLNTDLKLRDDVQELCGSLVQLLEGNRVELVHSTAKQFIEQQSDINLAAAESDLTLRCLRYLTLDIFNPDVSDSDLRCYALQGDFAFQDYAVASWFLHIRTLVEAKQAFLERDLMSIDRDSSVQSLNVSRELEKFVLFYEESFPRDSVTEQSQKDCEFFRQYPFYDNLDLGPHQLRTTRGSASQE</sequence>
<evidence type="ECO:0000313" key="3">
    <source>
        <dbReference type="Proteomes" id="UP000465221"/>
    </source>
</evidence>
<proteinExistence type="predicted"/>
<dbReference type="AlphaFoldDB" id="A0A8H3S8M7"/>
<organism evidence="2 3">
    <name type="scientific">Aspergillus udagawae</name>
    <dbReference type="NCBI Taxonomy" id="91492"/>
    <lineage>
        <taxon>Eukaryota</taxon>
        <taxon>Fungi</taxon>
        <taxon>Dikarya</taxon>
        <taxon>Ascomycota</taxon>
        <taxon>Pezizomycotina</taxon>
        <taxon>Eurotiomycetes</taxon>
        <taxon>Eurotiomycetidae</taxon>
        <taxon>Eurotiales</taxon>
        <taxon>Aspergillaceae</taxon>
        <taxon>Aspergillus</taxon>
        <taxon>Aspergillus subgen. Fumigati</taxon>
    </lineage>
</organism>
<comment type="caution">
    <text evidence="2">The sequence shown here is derived from an EMBL/GenBank/DDBJ whole genome shotgun (WGS) entry which is preliminary data.</text>
</comment>
<evidence type="ECO:0000313" key="2">
    <source>
        <dbReference type="EMBL" id="GFF53433.1"/>
    </source>
</evidence>
<dbReference type="EMBL" id="BLKC01000104">
    <property type="protein sequence ID" value="GFF53433.1"/>
    <property type="molecule type" value="Genomic_DNA"/>
</dbReference>